<organism evidence="2 3">
    <name type="scientific">Oryzomonas rubra</name>
    <dbReference type="NCBI Taxonomy" id="2509454"/>
    <lineage>
        <taxon>Bacteria</taxon>
        <taxon>Pseudomonadati</taxon>
        <taxon>Thermodesulfobacteriota</taxon>
        <taxon>Desulfuromonadia</taxon>
        <taxon>Geobacterales</taxon>
        <taxon>Geobacteraceae</taxon>
        <taxon>Oryzomonas</taxon>
    </lineage>
</organism>
<sequence length="80" mass="9388">MKSDKYKTIFHWLILNSIITMCIGLYLSTICLIPSCSPHLRSMFFDTNIDIIVPYIIAALIAIPMISLLFYWKWYAGRKR</sequence>
<dbReference type="EMBL" id="SRSD01000010">
    <property type="protein sequence ID" value="KAA0888694.1"/>
    <property type="molecule type" value="Genomic_DNA"/>
</dbReference>
<feature type="transmembrane region" description="Helical" evidence="1">
    <location>
        <begin position="12"/>
        <end position="40"/>
    </location>
</feature>
<name>A0A5A9X7C7_9BACT</name>
<keyword evidence="1" id="KW-1133">Transmembrane helix</keyword>
<dbReference type="Proteomes" id="UP000324298">
    <property type="component" value="Unassembled WGS sequence"/>
</dbReference>
<accession>A0A5A9X7C7</accession>
<dbReference type="OrthoDB" id="9841383at2"/>
<protein>
    <submittedName>
        <fullName evidence="2">Uncharacterized protein</fullName>
    </submittedName>
</protein>
<comment type="caution">
    <text evidence="2">The sequence shown here is derived from an EMBL/GenBank/DDBJ whole genome shotgun (WGS) entry which is preliminary data.</text>
</comment>
<keyword evidence="1" id="KW-0812">Transmembrane</keyword>
<evidence type="ECO:0000313" key="2">
    <source>
        <dbReference type="EMBL" id="KAA0888694.1"/>
    </source>
</evidence>
<gene>
    <name evidence="2" type="ORF">ET418_15045</name>
</gene>
<keyword evidence="3" id="KW-1185">Reference proteome</keyword>
<evidence type="ECO:0000313" key="3">
    <source>
        <dbReference type="Proteomes" id="UP000324298"/>
    </source>
</evidence>
<evidence type="ECO:0000256" key="1">
    <source>
        <dbReference type="SAM" id="Phobius"/>
    </source>
</evidence>
<dbReference type="RefSeq" id="WP_149308952.1">
    <property type="nucleotide sequence ID" value="NZ_SRSD01000010.1"/>
</dbReference>
<feature type="transmembrane region" description="Helical" evidence="1">
    <location>
        <begin position="52"/>
        <end position="72"/>
    </location>
</feature>
<proteinExistence type="predicted"/>
<reference evidence="2 3" key="1">
    <citation type="submission" date="2019-04" db="EMBL/GenBank/DDBJ databases">
        <title>Geobacter ruber sp. nov., ferric-reducing bacteria isolated from paddy soil.</title>
        <authorList>
            <person name="Xu Z."/>
            <person name="Masuda Y."/>
            <person name="Itoh H."/>
            <person name="Senoo K."/>
        </authorList>
    </citation>
    <scope>NUCLEOTIDE SEQUENCE [LARGE SCALE GENOMIC DNA]</scope>
    <source>
        <strain evidence="2 3">Red88</strain>
    </source>
</reference>
<keyword evidence="1" id="KW-0472">Membrane</keyword>
<dbReference type="AlphaFoldDB" id="A0A5A9X7C7"/>